<protein>
    <submittedName>
        <fullName evidence="1">Uncharacterized protein</fullName>
    </submittedName>
</protein>
<reference evidence="1 2" key="1">
    <citation type="journal article" date="2023" name="Mol. Ecol. Resour.">
        <title>Chromosome-level genome assembly of a triploid poplar Populus alba 'Berolinensis'.</title>
        <authorList>
            <person name="Chen S."/>
            <person name="Yu Y."/>
            <person name="Wang X."/>
            <person name="Wang S."/>
            <person name="Zhang T."/>
            <person name="Zhou Y."/>
            <person name="He R."/>
            <person name="Meng N."/>
            <person name="Wang Y."/>
            <person name="Liu W."/>
            <person name="Liu Z."/>
            <person name="Liu J."/>
            <person name="Guo Q."/>
            <person name="Huang H."/>
            <person name="Sederoff R.R."/>
            <person name="Wang G."/>
            <person name="Qu G."/>
            <person name="Chen S."/>
        </authorList>
    </citation>
    <scope>NUCLEOTIDE SEQUENCE [LARGE SCALE GENOMIC DNA]</scope>
    <source>
        <strain evidence="1">SC-2020</strain>
    </source>
</reference>
<sequence>MQLKAILTSKHSKSRTTPMFTPTYAVEFWPNPISMNNILKERNKITRTTCFEGYLFFIL</sequence>
<dbReference type="Proteomes" id="UP001164929">
    <property type="component" value="Chromosome 18"/>
</dbReference>
<name>A0AAD6PQ45_9ROSI</name>
<dbReference type="EMBL" id="JAQIZT010000018">
    <property type="protein sequence ID" value="KAJ6956968.1"/>
    <property type="molecule type" value="Genomic_DNA"/>
</dbReference>
<evidence type="ECO:0000313" key="2">
    <source>
        <dbReference type="Proteomes" id="UP001164929"/>
    </source>
</evidence>
<evidence type="ECO:0000313" key="1">
    <source>
        <dbReference type="EMBL" id="KAJ6956968.1"/>
    </source>
</evidence>
<organism evidence="1 2">
    <name type="scientific">Populus alba x Populus x berolinensis</name>
    <dbReference type="NCBI Taxonomy" id="444605"/>
    <lineage>
        <taxon>Eukaryota</taxon>
        <taxon>Viridiplantae</taxon>
        <taxon>Streptophyta</taxon>
        <taxon>Embryophyta</taxon>
        <taxon>Tracheophyta</taxon>
        <taxon>Spermatophyta</taxon>
        <taxon>Magnoliopsida</taxon>
        <taxon>eudicotyledons</taxon>
        <taxon>Gunneridae</taxon>
        <taxon>Pentapetalae</taxon>
        <taxon>rosids</taxon>
        <taxon>fabids</taxon>
        <taxon>Malpighiales</taxon>
        <taxon>Salicaceae</taxon>
        <taxon>Saliceae</taxon>
        <taxon>Populus</taxon>
    </lineage>
</organism>
<gene>
    <name evidence="1" type="ORF">NC653_039016</name>
</gene>
<keyword evidence="2" id="KW-1185">Reference proteome</keyword>
<accession>A0AAD6PQ45</accession>
<proteinExistence type="predicted"/>
<dbReference type="AlphaFoldDB" id="A0AAD6PQ45"/>
<comment type="caution">
    <text evidence="1">The sequence shown here is derived from an EMBL/GenBank/DDBJ whole genome shotgun (WGS) entry which is preliminary data.</text>
</comment>